<dbReference type="AlphaFoldDB" id="A0AAW0AQV8"/>
<dbReference type="Proteomes" id="UP001362999">
    <property type="component" value="Unassembled WGS sequence"/>
</dbReference>
<reference evidence="1 2" key="1">
    <citation type="journal article" date="2024" name="J Genomics">
        <title>Draft genome sequencing and assembly of Favolaschia claudopus CIRM-BRFM 2984 isolated from oak limbs.</title>
        <authorList>
            <person name="Navarro D."/>
            <person name="Drula E."/>
            <person name="Chaduli D."/>
            <person name="Cazenave R."/>
            <person name="Ahrendt S."/>
            <person name="Wang J."/>
            <person name="Lipzen A."/>
            <person name="Daum C."/>
            <person name="Barry K."/>
            <person name="Grigoriev I.V."/>
            <person name="Favel A."/>
            <person name="Rosso M.N."/>
            <person name="Martin F."/>
        </authorList>
    </citation>
    <scope>NUCLEOTIDE SEQUENCE [LARGE SCALE GENOMIC DNA]</scope>
    <source>
        <strain evidence="1 2">CIRM-BRFM 2984</strain>
    </source>
</reference>
<evidence type="ECO:0000313" key="1">
    <source>
        <dbReference type="EMBL" id="KAK7015751.1"/>
    </source>
</evidence>
<comment type="caution">
    <text evidence="1">The sequence shown here is derived from an EMBL/GenBank/DDBJ whole genome shotgun (WGS) entry which is preliminary data.</text>
</comment>
<keyword evidence="2" id="KW-1185">Reference proteome</keyword>
<organism evidence="1 2">
    <name type="scientific">Favolaschia claudopus</name>
    <dbReference type="NCBI Taxonomy" id="2862362"/>
    <lineage>
        <taxon>Eukaryota</taxon>
        <taxon>Fungi</taxon>
        <taxon>Dikarya</taxon>
        <taxon>Basidiomycota</taxon>
        <taxon>Agaricomycotina</taxon>
        <taxon>Agaricomycetes</taxon>
        <taxon>Agaricomycetidae</taxon>
        <taxon>Agaricales</taxon>
        <taxon>Marasmiineae</taxon>
        <taxon>Mycenaceae</taxon>
        <taxon>Favolaschia</taxon>
    </lineage>
</organism>
<sequence length="259" mass="28537">MAPRPTQSTYDCLDGNVLNAVCDTAQDVSNMPNDLLVQDRGLSRTSFGVRLHAAETTWPKTQELRLKSPSPMSLRREKSTLSANLLAALVSTRNNSPLVPRRHRLVSPPVRILFSNDKSFKLGAQCLALFGRQDPANLYIAELVERVWLPCATSTLATSGLLAASTFPAHLQIYFPTRLPARFISPLRRRYVHVGLQASSASRRVPLFLLALRTSRSTTVSLKTTLFLRLLDLNAGEARLSASMAAQRAASWIQSIVDA</sequence>
<dbReference type="EMBL" id="JAWWNJ010000053">
    <property type="protein sequence ID" value="KAK7015751.1"/>
    <property type="molecule type" value="Genomic_DNA"/>
</dbReference>
<name>A0AAW0AQV8_9AGAR</name>
<gene>
    <name evidence="1" type="ORF">R3P38DRAFT_3204283</name>
</gene>
<proteinExistence type="predicted"/>
<protein>
    <submittedName>
        <fullName evidence="1">Uncharacterized protein</fullName>
    </submittedName>
</protein>
<evidence type="ECO:0000313" key="2">
    <source>
        <dbReference type="Proteomes" id="UP001362999"/>
    </source>
</evidence>
<accession>A0AAW0AQV8</accession>